<feature type="non-terminal residue" evidence="2">
    <location>
        <position position="1"/>
    </location>
</feature>
<evidence type="ECO:0000256" key="1">
    <source>
        <dbReference type="SAM" id="MobiDB-lite"/>
    </source>
</evidence>
<keyword evidence="3" id="KW-1185">Reference proteome</keyword>
<comment type="caution">
    <text evidence="2">The sequence shown here is derived from an EMBL/GenBank/DDBJ whole genome shotgun (WGS) entry which is preliminary data.</text>
</comment>
<feature type="compositionally biased region" description="Polar residues" evidence="1">
    <location>
        <begin position="19"/>
        <end position="38"/>
    </location>
</feature>
<dbReference type="AlphaFoldDB" id="A0A814SFH9"/>
<gene>
    <name evidence="2" type="ORF">XAT740_LOCUS20724</name>
</gene>
<sequence>GLSSQSSSSVDSTTRSNTARNRSFNATYSYTPIGTSEELTPVDFDDEPNDGAHSGVELMMTTV</sequence>
<feature type="compositionally biased region" description="Low complexity" evidence="1">
    <location>
        <begin position="1"/>
        <end position="18"/>
    </location>
</feature>
<dbReference type="EMBL" id="CAJNOR010001459">
    <property type="protein sequence ID" value="CAF1146738.1"/>
    <property type="molecule type" value="Genomic_DNA"/>
</dbReference>
<dbReference type="Proteomes" id="UP000663828">
    <property type="component" value="Unassembled WGS sequence"/>
</dbReference>
<name>A0A814SFH9_ADIRI</name>
<protein>
    <submittedName>
        <fullName evidence="2">Uncharacterized protein</fullName>
    </submittedName>
</protein>
<proteinExistence type="predicted"/>
<evidence type="ECO:0000313" key="3">
    <source>
        <dbReference type="Proteomes" id="UP000663828"/>
    </source>
</evidence>
<organism evidence="2 3">
    <name type="scientific">Adineta ricciae</name>
    <name type="common">Rotifer</name>
    <dbReference type="NCBI Taxonomy" id="249248"/>
    <lineage>
        <taxon>Eukaryota</taxon>
        <taxon>Metazoa</taxon>
        <taxon>Spiralia</taxon>
        <taxon>Gnathifera</taxon>
        <taxon>Rotifera</taxon>
        <taxon>Eurotatoria</taxon>
        <taxon>Bdelloidea</taxon>
        <taxon>Adinetida</taxon>
        <taxon>Adinetidae</taxon>
        <taxon>Adineta</taxon>
    </lineage>
</organism>
<feature type="region of interest" description="Disordered" evidence="1">
    <location>
        <begin position="1"/>
        <end position="63"/>
    </location>
</feature>
<accession>A0A814SFH9</accession>
<reference evidence="2" key="1">
    <citation type="submission" date="2021-02" db="EMBL/GenBank/DDBJ databases">
        <authorList>
            <person name="Nowell W R."/>
        </authorList>
    </citation>
    <scope>NUCLEOTIDE SEQUENCE</scope>
</reference>
<evidence type="ECO:0000313" key="2">
    <source>
        <dbReference type="EMBL" id="CAF1146738.1"/>
    </source>
</evidence>